<evidence type="ECO:0000313" key="2">
    <source>
        <dbReference type="EMBL" id="PVD18595.1"/>
    </source>
</evidence>
<comment type="caution">
    <text evidence="2">The sequence shown here is derived from an EMBL/GenBank/DDBJ whole genome shotgun (WGS) entry which is preliminary data.</text>
</comment>
<organism evidence="2 3">
    <name type="scientific">Pomacea canaliculata</name>
    <name type="common">Golden apple snail</name>
    <dbReference type="NCBI Taxonomy" id="400727"/>
    <lineage>
        <taxon>Eukaryota</taxon>
        <taxon>Metazoa</taxon>
        <taxon>Spiralia</taxon>
        <taxon>Lophotrochozoa</taxon>
        <taxon>Mollusca</taxon>
        <taxon>Gastropoda</taxon>
        <taxon>Caenogastropoda</taxon>
        <taxon>Architaenioglossa</taxon>
        <taxon>Ampullarioidea</taxon>
        <taxon>Ampullariidae</taxon>
        <taxon>Pomacea</taxon>
    </lineage>
</organism>
<accession>A0A2T7NBQ8</accession>
<keyword evidence="3" id="KW-1185">Reference proteome</keyword>
<protein>
    <submittedName>
        <fullName evidence="2">Uncharacterized protein</fullName>
    </submittedName>
</protein>
<name>A0A2T7NBQ8_POMCA</name>
<proteinExistence type="predicted"/>
<dbReference type="EMBL" id="PZQS01000014">
    <property type="protein sequence ID" value="PVD18595.1"/>
    <property type="molecule type" value="Genomic_DNA"/>
</dbReference>
<feature type="compositionally biased region" description="Polar residues" evidence="1">
    <location>
        <begin position="78"/>
        <end position="87"/>
    </location>
</feature>
<evidence type="ECO:0000256" key="1">
    <source>
        <dbReference type="SAM" id="MobiDB-lite"/>
    </source>
</evidence>
<dbReference type="AlphaFoldDB" id="A0A2T7NBQ8"/>
<gene>
    <name evidence="2" type="ORF">C0Q70_21145</name>
</gene>
<evidence type="ECO:0000313" key="3">
    <source>
        <dbReference type="Proteomes" id="UP000245119"/>
    </source>
</evidence>
<sequence length="87" mass="9333">MTPVVAEVTTDQWVVLSAAHGVNVLVFKSMPGAYTTRLDAASLPAQSCDEKVTCGALCGDMTSHPGRRQVRPLKPKSKSSMSWVQQS</sequence>
<feature type="region of interest" description="Disordered" evidence="1">
    <location>
        <begin position="64"/>
        <end position="87"/>
    </location>
</feature>
<dbReference type="Proteomes" id="UP000245119">
    <property type="component" value="Linkage Group LG14"/>
</dbReference>
<feature type="compositionally biased region" description="Basic residues" evidence="1">
    <location>
        <begin position="65"/>
        <end position="77"/>
    </location>
</feature>
<reference evidence="2 3" key="1">
    <citation type="submission" date="2018-04" db="EMBL/GenBank/DDBJ databases">
        <title>The genome of golden apple snail Pomacea canaliculata provides insight into stress tolerance and invasive adaptation.</title>
        <authorList>
            <person name="Liu C."/>
            <person name="Liu B."/>
            <person name="Ren Y."/>
            <person name="Zhang Y."/>
            <person name="Wang H."/>
            <person name="Li S."/>
            <person name="Jiang F."/>
            <person name="Yin L."/>
            <person name="Zhang G."/>
            <person name="Qian W."/>
            <person name="Fan W."/>
        </authorList>
    </citation>
    <scope>NUCLEOTIDE SEQUENCE [LARGE SCALE GENOMIC DNA]</scope>
    <source>
        <strain evidence="2">SZHN2017</strain>
        <tissue evidence="2">Muscle</tissue>
    </source>
</reference>